<keyword evidence="1" id="KW-0805">Transcription regulation</keyword>
<evidence type="ECO:0000256" key="1">
    <source>
        <dbReference type="ARBA" id="ARBA00023015"/>
    </source>
</evidence>
<reference evidence="4 5" key="1">
    <citation type="journal article" date="2020" name="IScience">
        <title>Genome Sequencing of the Endangered Kingdonia uniflora (Circaeasteraceae, Ranunculales) Reveals Potential Mechanisms of Evolutionary Specialization.</title>
        <authorList>
            <person name="Sun Y."/>
            <person name="Deng T."/>
            <person name="Zhang A."/>
            <person name="Moore M.J."/>
            <person name="Landis J.B."/>
            <person name="Lin N."/>
            <person name="Zhang H."/>
            <person name="Zhang X."/>
            <person name="Huang J."/>
            <person name="Zhang X."/>
            <person name="Sun H."/>
            <person name="Wang H."/>
        </authorList>
    </citation>
    <scope>NUCLEOTIDE SEQUENCE [LARGE SCALE GENOMIC DNA]</scope>
    <source>
        <strain evidence="4">TB1705</strain>
        <tissue evidence="4">Leaf</tissue>
    </source>
</reference>
<dbReference type="AlphaFoldDB" id="A0A7J7LWJ8"/>
<sequence length="78" mass="9070">MSILEAIPDDAETIHFIDFDICDGVQWPPIVEAVGCRHILRLTLINWKERNLDSVPPELRFKETKRRFQNYAQSCGVN</sequence>
<evidence type="ECO:0000313" key="4">
    <source>
        <dbReference type="EMBL" id="KAF6146967.1"/>
    </source>
</evidence>
<keyword evidence="2" id="KW-0804">Transcription</keyword>
<accession>A0A7J7LWJ8</accession>
<comment type="caution">
    <text evidence="3">Lacks conserved residue(s) required for the propagation of feature annotation.</text>
</comment>
<proteinExistence type="inferred from homology"/>
<dbReference type="InterPro" id="IPR005202">
    <property type="entry name" value="TF_GRAS"/>
</dbReference>
<protein>
    <submittedName>
        <fullName evidence="4">Uncharacterized protein</fullName>
    </submittedName>
</protein>
<dbReference type="EMBL" id="JACGCM010001948">
    <property type="protein sequence ID" value="KAF6146967.1"/>
    <property type="molecule type" value="Genomic_DNA"/>
</dbReference>
<comment type="similarity">
    <text evidence="3">Belongs to the GRAS family.</text>
</comment>
<gene>
    <name evidence="4" type="ORF">GIB67_036686</name>
</gene>
<comment type="caution">
    <text evidence="4">The sequence shown here is derived from an EMBL/GenBank/DDBJ whole genome shotgun (WGS) entry which is preliminary data.</text>
</comment>
<organism evidence="4 5">
    <name type="scientific">Kingdonia uniflora</name>
    <dbReference type="NCBI Taxonomy" id="39325"/>
    <lineage>
        <taxon>Eukaryota</taxon>
        <taxon>Viridiplantae</taxon>
        <taxon>Streptophyta</taxon>
        <taxon>Embryophyta</taxon>
        <taxon>Tracheophyta</taxon>
        <taxon>Spermatophyta</taxon>
        <taxon>Magnoliopsida</taxon>
        <taxon>Ranunculales</taxon>
        <taxon>Circaeasteraceae</taxon>
        <taxon>Kingdonia</taxon>
    </lineage>
</organism>
<dbReference type="PANTHER" id="PTHR31636">
    <property type="entry name" value="OSJNBA0084A10.13 PROTEIN-RELATED"/>
    <property type="match status" value="1"/>
</dbReference>
<evidence type="ECO:0000256" key="2">
    <source>
        <dbReference type="ARBA" id="ARBA00023163"/>
    </source>
</evidence>
<dbReference type="PROSITE" id="PS50985">
    <property type="entry name" value="GRAS"/>
    <property type="match status" value="1"/>
</dbReference>
<keyword evidence="5" id="KW-1185">Reference proteome</keyword>
<name>A0A7J7LWJ8_9MAGN</name>
<evidence type="ECO:0000256" key="3">
    <source>
        <dbReference type="PROSITE-ProRule" id="PRU01191"/>
    </source>
</evidence>
<dbReference type="Proteomes" id="UP000541444">
    <property type="component" value="Unassembled WGS sequence"/>
</dbReference>
<dbReference type="Pfam" id="PF03514">
    <property type="entry name" value="GRAS"/>
    <property type="match status" value="1"/>
</dbReference>
<dbReference type="OrthoDB" id="1935022at2759"/>
<evidence type="ECO:0000313" key="5">
    <source>
        <dbReference type="Proteomes" id="UP000541444"/>
    </source>
</evidence>